<evidence type="ECO:0000313" key="1">
    <source>
        <dbReference type="EMBL" id="MBP2058881.1"/>
    </source>
</evidence>
<evidence type="ECO:0000313" key="2">
    <source>
        <dbReference type="Proteomes" id="UP001519292"/>
    </source>
</evidence>
<sequence length="38" mass="4289">MTPHVGSVTHVVRYNLSKEDCENILAFFKNGQAINQIN</sequence>
<keyword evidence="2" id="KW-1185">Reference proteome</keyword>
<reference evidence="1 2" key="1">
    <citation type="submission" date="2021-03" db="EMBL/GenBank/DDBJ databases">
        <title>Genomic Encyclopedia of Type Strains, Phase IV (KMG-IV): sequencing the most valuable type-strain genomes for metagenomic binning, comparative biology and taxonomic classification.</title>
        <authorList>
            <person name="Goeker M."/>
        </authorList>
    </citation>
    <scope>NUCLEOTIDE SEQUENCE [LARGE SCALE GENOMIC DNA]</scope>
    <source>
        <strain evidence="1 2">DSM 101872</strain>
    </source>
</reference>
<gene>
    <name evidence="1" type="ORF">J2Z60_002072</name>
</gene>
<protein>
    <submittedName>
        <fullName evidence="1">Lactate dehydrogenase-like 2-hydroxyacid dehydrogenase</fullName>
    </submittedName>
</protein>
<accession>A0ABS4MGR9</accession>
<comment type="caution">
    <text evidence="1">The sequence shown here is derived from an EMBL/GenBank/DDBJ whole genome shotgun (WGS) entry which is preliminary data.</text>
</comment>
<organism evidence="1 2">
    <name type="scientific">Lactobacillus colini</name>
    <dbReference type="NCBI Taxonomy" id="1819254"/>
    <lineage>
        <taxon>Bacteria</taxon>
        <taxon>Bacillati</taxon>
        <taxon>Bacillota</taxon>
        <taxon>Bacilli</taxon>
        <taxon>Lactobacillales</taxon>
        <taxon>Lactobacillaceae</taxon>
        <taxon>Lactobacillus</taxon>
    </lineage>
</organism>
<dbReference type="Proteomes" id="UP001519292">
    <property type="component" value="Unassembled WGS sequence"/>
</dbReference>
<name>A0ABS4MGR9_9LACO</name>
<dbReference type="EMBL" id="JAGGLU010000017">
    <property type="protein sequence ID" value="MBP2058881.1"/>
    <property type="molecule type" value="Genomic_DNA"/>
</dbReference>
<proteinExistence type="predicted"/>